<dbReference type="Pfam" id="PF08486">
    <property type="entry name" value="SpoIID"/>
    <property type="match status" value="1"/>
</dbReference>
<evidence type="ECO:0000259" key="2">
    <source>
        <dbReference type="Pfam" id="PF08486"/>
    </source>
</evidence>
<sequence>MRVTLATARGPLRVLAAVVSLALALAVLVATPAEAATWSLRGSGGGTTTALVGRTLFVQYLKDGRPAAGAPVMLQRKDGTTWVTERTLTTGSAGTASMRVRPTSDRTYRFRTASTTSTGIVVRVVPARFEMSGSGFGHGVGMAQWGAYQLAREGRTAAQILGYYYPGTRVSTANDPRTTLDVQVLGPPADSGTNTVLSLGSGAWRLKDGAGTVVASGGATRRVTVHAATGGVTATVTENGTTRATVSVRPTLVLEWTGTRYYDPTGTKAVATVTGAHGTYRNGRLVVTNVSSRVNVVNEVVINTEYLYGIDEMPSGWGAATNRGAAALQAQAVAARNYAIVEKVKGRKPECGCHVYDDTRSQHYVGWKKEGGSYGATWKAAVDATLQDGTVTVLRDAGGGFAETPYFASSGAVGGRQGTASNAEVFGTTALPYLKHVSDPWSASAPGNPYLRWSDSISQQQARAIFGADVRSVAVTARWSSGQVRTVTATTASGTKVSRTRTADGWRTTLGVAGSWVVGFSGRVR</sequence>
<dbReference type="EMBL" id="BAAAPM010000009">
    <property type="protein sequence ID" value="GAA1739746.1"/>
    <property type="molecule type" value="Genomic_DNA"/>
</dbReference>
<evidence type="ECO:0000313" key="4">
    <source>
        <dbReference type="Proteomes" id="UP001501138"/>
    </source>
</evidence>
<proteinExistence type="predicted"/>
<feature type="chain" id="PRO_5046373712" description="Sporulation stage II protein D amidase enhancer LytB N-terminal domain-containing protein" evidence="1">
    <location>
        <begin position="36"/>
        <end position="525"/>
    </location>
</feature>
<protein>
    <recommendedName>
        <fullName evidence="2">Sporulation stage II protein D amidase enhancer LytB N-terminal domain-containing protein</fullName>
    </recommendedName>
</protein>
<organism evidence="3 4">
    <name type="scientific">Isoptericola hypogeus</name>
    <dbReference type="NCBI Taxonomy" id="300179"/>
    <lineage>
        <taxon>Bacteria</taxon>
        <taxon>Bacillati</taxon>
        <taxon>Actinomycetota</taxon>
        <taxon>Actinomycetes</taxon>
        <taxon>Micrococcales</taxon>
        <taxon>Promicromonosporaceae</taxon>
        <taxon>Isoptericola</taxon>
    </lineage>
</organism>
<accession>A0ABN2JUU9</accession>
<gene>
    <name evidence="3" type="ORF">GCM10009809_38980</name>
</gene>
<keyword evidence="1" id="KW-0732">Signal</keyword>
<keyword evidence="4" id="KW-1185">Reference proteome</keyword>
<reference evidence="3 4" key="1">
    <citation type="journal article" date="2019" name="Int. J. Syst. Evol. Microbiol.">
        <title>The Global Catalogue of Microorganisms (GCM) 10K type strain sequencing project: providing services to taxonomists for standard genome sequencing and annotation.</title>
        <authorList>
            <consortium name="The Broad Institute Genomics Platform"/>
            <consortium name="The Broad Institute Genome Sequencing Center for Infectious Disease"/>
            <person name="Wu L."/>
            <person name="Ma J."/>
        </authorList>
    </citation>
    <scope>NUCLEOTIDE SEQUENCE [LARGE SCALE GENOMIC DNA]</scope>
    <source>
        <strain evidence="3 4">JCM 15589</strain>
    </source>
</reference>
<feature type="signal peptide" evidence="1">
    <location>
        <begin position="1"/>
        <end position="35"/>
    </location>
</feature>
<dbReference type="InterPro" id="IPR013693">
    <property type="entry name" value="SpoIID/LytB_N"/>
</dbReference>
<feature type="domain" description="Sporulation stage II protein D amidase enhancer LytB N-terminal" evidence="2">
    <location>
        <begin position="292"/>
        <end position="385"/>
    </location>
</feature>
<dbReference type="Proteomes" id="UP001501138">
    <property type="component" value="Unassembled WGS sequence"/>
</dbReference>
<evidence type="ECO:0000256" key="1">
    <source>
        <dbReference type="SAM" id="SignalP"/>
    </source>
</evidence>
<evidence type="ECO:0000313" key="3">
    <source>
        <dbReference type="EMBL" id="GAA1739746.1"/>
    </source>
</evidence>
<name>A0ABN2JUU9_9MICO</name>
<comment type="caution">
    <text evidence="3">The sequence shown here is derived from an EMBL/GenBank/DDBJ whole genome shotgun (WGS) entry which is preliminary data.</text>
</comment>